<comment type="caution">
    <text evidence="4">The sequence shown here is derived from an EMBL/GenBank/DDBJ whole genome shotgun (WGS) entry which is preliminary data.</text>
</comment>
<dbReference type="GO" id="GO:0005886">
    <property type="term" value="C:plasma membrane"/>
    <property type="evidence" value="ECO:0007669"/>
    <property type="project" value="TreeGrafter"/>
</dbReference>
<evidence type="ECO:0000313" key="5">
    <source>
        <dbReference type="Proteomes" id="UP000287124"/>
    </source>
</evidence>
<dbReference type="InterPro" id="IPR014752">
    <property type="entry name" value="Arrestin-like_C"/>
</dbReference>
<dbReference type="EMBL" id="MIKF01000049">
    <property type="protein sequence ID" value="RTE80889.1"/>
    <property type="molecule type" value="Genomic_DNA"/>
</dbReference>
<dbReference type="Gene3D" id="2.60.40.640">
    <property type="match status" value="1"/>
</dbReference>
<dbReference type="GO" id="GO:0005829">
    <property type="term" value="C:cytosol"/>
    <property type="evidence" value="ECO:0007669"/>
    <property type="project" value="TreeGrafter"/>
</dbReference>
<reference evidence="4 5" key="1">
    <citation type="submission" date="2017-06" db="EMBL/GenBank/DDBJ databases">
        <title>Comparative genomic analysis of Ambrosia Fusariam Clade fungi.</title>
        <authorList>
            <person name="Stajich J.E."/>
            <person name="Carrillo J."/>
            <person name="Kijimoto T."/>
            <person name="Eskalen A."/>
            <person name="O'Donnell K."/>
            <person name="Kasson M."/>
        </authorList>
    </citation>
    <scope>NUCLEOTIDE SEQUENCE [LARGE SCALE GENOMIC DNA]</scope>
    <source>
        <strain evidence="4 5">UCR1854</strain>
    </source>
</reference>
<comment type="subunit">
    <text evidence="2">Interacts with hulA.</text>
</comment>
<feature type="domain" description="Arrestin C-terminal-like" evidence="3">
    <location>
        <begin position="114"/>
        <end position="269"/>
    </location>
</feature>
<sequence>MANALSKRWVEPEPLAPKTTLLQHKWPLFIGSRDTSTTLPAGNYEWPFNFILPGNTAETVEDIPEARITYALKATITRPKLLRDVRTRKRLRVFRIPSPDTLEMMQSLPIERTWQNKIDYFINLSTGVVMIGGSVMLEMKLSPLLKSLSLERFSVTLTEFREFHLQNGALFRQRDHRAERTISTWDFQVSREHNWQDMPEGTDQQVWMITKKLDIPNRLCDCSQDIDVHGIRVHHKVRVVIPLRNADGHISELAVGLPLAITINTSIPSDEQGSASNHLAFRPLVEANRTCPPGYGEHILDQPFDELQGMMVSSSSESFEMDSDDMEGVSRVPTYRTALRAPLTFYRQPGNIQLPAYDAVARSNRQDQAD</sequence>
<organism evidence="4 5">
    <name type="scientific">Fusarium euwallaceae</name>
    <dbReference type="NCBI Taxonomy" id="1147111"/>
    <lineage>
        <taxon>Eukaryota</taxon>
        <taxon>Fungi</taxon>
        <taxon>Dikarya</taxon>
        <taxon>Ascomycota</taxon>
        <taxon>Pezizomycotina</taxon>
        <taxon>Sordariomycetes</taxon>
        <taxon>Hypocreomycetidae</taxon>
        <taxon>Hypocreales</taxon>
        <taxon>Nectriaceae</taxon>
        <taxon>Fusarium</taxon>
        <taxon>Fusarium solani species complex</taxon>
    </lineage>
</organism>
<dbReference type="Proteomes" id="UP000287124">
    <property type="component" value="Unassembled WGS sequence"/>
</dbReference>
<evidence type="ECO:0000313" key="4">
    <source>
        <dbReference type="EMBL" id="RTE80889.1"/>
    </source>
</evidence>
<dbReference type="AlphaFoldDB" id="A0A430LYW5"/>
<gene>
    <name evidence="4" type="ORF">BHE90_004612</name>
</gene>
<evidence type="ECO:0000256" key="1">
    <source>
        <dbReference type="ARBA" id="ARBA00005298"/>
    </source>
</evidence>
<evidence type="ECO:0000256" key="2">
    <source>
        <dbReference type="ARBA" id="ARBA00038766"/>
    </source>
</evidence>
<dbReference type="PANTHER" id="PTHR11188:SF17">
    <property type="entry name" value="FI21816P1"/>
    <property type="match status" value="1"/>
</dbReference>
<dbReference type="Pfam" id="PF02752">
    <property type="entry name" value="Arrestin_C"/>
    <property type="match status" value="1"/>
</dbReference>
<comment type="similarity">
    <text evidence="1">Belongs to the arrestin family.</text>
</comment>
<accession>A0A430LYW5</accession>
<dbReference type="GO" id="GO:0031625">
    <property type="term" value="F:ubiquitin protein ligase binding"/>
    <property type="evidence" value="ECO:0007669"/>
    <property type="project" value="TreeGrafter"/>
</dbReference>
<dbReference type="InterPro" id="IPR014756">
    <property type="entry name" value="Ig_E-set"/>
</dbReference>
<dbReference type="InterPro" id="IPR011022">
    <property type="entry name" value="Arrestin_C-like"/>
</dbReference>
<dbReference type="InterPro" id="IPR011021">
    <property type="entry name" value="Arrestin-like_N"/>
</dbReference>
<dbReference type="GO" id="GO:0070086">
    <property type="term" value="P:ubiquitin-dependent endocytosis"/>
    <property type="evidence" value="ECO:0007669"/>
    <property type="project" value="TreeGrafter"/>
</dbReference>
<name>A0A430LYW5_9HYPO</name>
<keyword evidence="5" id="KW-1185">Reference proteome</keyword>
<evidence type="ECO:0000259" key="3">
    <source>
        <dbReference type="SMART" id="SM01017"/>
    </source>
</evidence>
<protein>
    <recommendedName>
        <fullName evidence="3">Arrestin C-terminal-like domain-containing protein</fullName>
    </recommendedName>
</protein>
<dbReference type="InterPro" id="IPR050357">
    <property type="entry name" value="Arrestin_domain-protein"/>
</dbReference>
<dbReference type="SUPFAM" id="SSF81296">
    <property type="entry name" value="E set domains"/>
    <property type="match status" value="1"/>
</dbReference>
<proteinExistence type="inferred from homology"/>
<dbReference type="Pfam" id="PF00339">
    <property type="entry name" value="Arrestin_N"/>
    <property type="match status" value="1"/>
</dbReference>
<dbReference type="SMART" id="SM01017">
    <property type="entry name" value="Arrestin_C"/>
    <property type="match status" value="1"/>
</dbReference>
<dbReference type="PANTHER" id="PTHR11188">
    <property type="entry name" value="ARRESTIN DOMAIN CONTAINING PROTEIN"/>
    <property type="match status" value="1"/>
</dbReference>
<dbReference type="GO" id="GO:0030674">
    <property type="term" value="F:protein-macromolecule adaptor activity"/>
    <property type="evidence" value="ECO:0007669"/>
    <property type="project" value="TreeGrafter"/>
</dbReference>